<dbReference type="PANTHER" id="PTHR46268">
    <property type="entry name" value="STRESS RESPONSE PROTEIN NHAX"/>
    <property type="match status" value="1"/>
</dbReference>
<sequence>MAGPGCILPSLERTTMYQELLLATDGSDAARQATEHGIDLADQLDATLHVLSVSEAGPQAENKQDRLRTDPDAEAATAVDEAEKAATRAGIDATTDIRHGVPQEQIVDYAETNPVDMVIVGTAGRSGLEHLLSGSVAEEIVRTAPVPVLTVRDQS</sequence>
<name>M0CH33_9EURY</name>
<dbReference type="InterPro" id="IPR006015">
    <property type="entry name" value="Universal_stress_UspA"/>
</dbReference>
<feature type="domain" description="UspA" evidence="2">
    <location>
        <begin position="16"/>
        <end position="152"/>
    </location>
</feature>
<proteinExistence type="inferred from homology"/>
<protein>
    <submittedName>
        <fullName evidence="3">UspA domain-containing protein</fullName>
    </submittedName>
</protein>
<keyword evidence="4" id="KW-1185">Reference proteome</keyword>
<comment type="caution">
    <text evidence="3">The sequence shown here is derived from an EMBL/GenBank/DDBJ whole genome shotgun (WGS) entry which is preliminary data.</text>
</comment>
<dbReference type="InterPro" id="IPR006016">
    <property type="entry name" value="UspA"/>
</dbReference>
<dbReference type="EMBL" id="AOIT01000034">
    <property type="protein sequence ID" value="ELZ21189.1"/>
    <property type="molecule type" value="Genomic_DNA"/>
</dbReference>
<dbReference type="Proteomes" id="UP000011615">
    <property type="component" value="Unassembled WGS sequence"/>
</dbReference>
<accession>M0CH33</accession>
<dbReference type="Pfam" id="PF00582">
    <property type="entry name" value="Usp"/>
    <property type="match status" value="1"/>
</dbReference>
<dbReference type="PATRIC" id="fig|1230457.4.peg.1699"/>
<dbReference type="AlphaFoldDB" id="M0CH33"/>
<evidence type="ECO:0000313" key="3">
    <source>
        <dbReference type="EMBL" id="ELZ21189.1"/>
    </source>
</evidence>
<dbReference type="Gene3D" id="3.40.50.620">
    <property type="entry name" value="HUPs"/>
    <property type="match status" value="1"/>
</dbReference>
<dbReference type="PANTHER" id="PTHR46268:SF6">
    <property type="entry name" value="UNIVERSAL STRESS PROTEIN UP12"/>
    <property type="match status" value="1"/>
</dbReference>
<reference evidence="3 4" key="1">
    <citation type="journal article" date="2014" name="PLoS Genet.">
        <title>Phylogenetically driven sequencing of extremely halophilic archaea reveals strategies for static and dynamic osmo-response.</title>
        <authorList>
            <person name="Becker E.A."/>
            <person name="Seitzer P.M."/>
            <person name="Tritt A."/>
            <person name="Larsen D."/>
            <person name="Krusor M."/>
            <person name="Yao A.I."/>
            <person name="Wu D."/>
            <person name="Madern D."/>
            <person name="Eisen J.A."/>
            <person name="Darling A.E."/>
            <person name="Facciotti M.T."/>
        </authorList>
    </citation>
    <scope>NUCLEOTIDE SEQUENCE [LARGE SCALE GENOMIC DNA]</scope>
    <source>
        <strain evidence="3 4">JCM 13563</strain>
    </source>
</reference>
<evidence type="ECO:0000313" key="4">
    <source>
        <dbReference type="Proteomes" id="UP000011615"/>
    </source>
</evidence>
<dbReference type="InterPro" id="IPR014729">
    <property type="entry name" value="Rossmann-like_a/b/a_fold"/>
</dbReference>
<comment type="similarity">
    <text evidence="1">Belongs to the universal stress protein A family.</text>
</comment>
<dbReference type="eggNOG" id="arCOG02053">
    <property type="taxonomic scope" value="Archaea"/>
</dbReference>
<evidence type="ECO:0000256" key="1">
    <source>
        <dbReference type="ARBA" id="ARBA00008791"/>
    </source>
</evidence>
<evidence type="ECO:0000259" key="2">
    <source>
        <dbReference type="Pfam" id="PF00582"/>
    </source>
</evidence>
<organism evidence="3 4">
    <name type="scientific">Natrinema limicola JCM 13563</name>
    <dbReference type="NCBI Taxonomy" id="1230457"/>
    <lineage>
        <taxon>Archaea</taxon>
        <taxon>Methanobacteriati</taxon>
        <taxon>Methanobacteriota</taxon>
        <taxon>Stenosarchaea group</taxon>
        <taxon>Halobacteria</taxon>
        <taxon>Halobacteriales</taxon>
        <taxon>Natrialbaceae</taxon>
        <taxon>Natrinema</taxon>
    </lineage>
</organism>
<dbReference type="SUPFAM" id="SSF52402">
    <property type="entry name" value="Adenine nucleotide alpha hydrolases-like"/>
    <property type="match status" value="1"/>
</dbReference>
<gene>
    <name evidence="3" type="ORF">C476_08468</name>
</gene>
<dbReference type="PRINTS" id="PR01438">
    <property type="entry name" value="UNVRSLSTRESS"/>
</dbReference>
<dbReference type="STRING" id="1230457.C476_08468"/>
<dbReference type="CDD" id="cd00293">
    <property type="entry name" value="USP-like"/>
    <property type="match status" value="1"/>
</dbReference>